<evidence type="ECO:0000259" key="3">
    <source>
        <dbReference type="Pfam" id="PF14346"/>
    </source>
</evidence>
<feature type="chain" id="PRO_5022245483" evidence="2">
    <location>
        <begin position="33"/>
        <end position="166"/>
    </location>
</feature>
<comment type="caution">
    <text evidence="4">The sequence shown here is derived from an EMBL/GenBank/DDBJ whole genome shotgun (WGS) entry which is preliminary data.</text>
</comment>
<evidence type="ECO:0000313" key="5">
    <source>
        <dbReference type="Proteomes" id="UP000318529"/>
    </source>
</evidence>
<feature type="compositionally biased region" description="Basic and acidic residues" evidence="1">
    <location>
        <begin position="67"/>
        <end position="91"/>
    </location>
</feature>
<dbReference type="Proteomes" id="UP000318529">
    <property type="component" value="Unassembled WGS sequence"/>
</dbReference>
<proteinExistence type="predicted"/>
<name>A0A560CJQ3_AZOBR</name>
<dbReference type="EMBL" id="VITH01000004">
    <property type="protein sequence ID" value="TWA85110.1"/>
    <property type="molecule type" value="Genomic_DNA"/>
</dbReference>
<organism evidence="4 5">
    <name type="scientific">Azospirillum brasilense</name>
    <dbReference type="NCBI Taxonomy" id="192"/>
    <lineage>
        <taxon>Bacteria</taxon>
        <taxon>Pseudomonadati</taxon>
        <taxon>Pseudomonadota</taxon>
        <taxon>Alphaproteobacteria</taxon>
        <taxon>Rhodospirillales</taxon>
        <taxon>Azospirillaceae</taxon>
        <taxon>Azospirillum</taxon>
    </lineage>
</organism>
<feature type="domain" description="DUF4398" evidence="3">
    <location>
        <begin position="41"/>
        <end position="115"/>
    </location>
</feature>
<dbReference type="Pfam" id="PF14346">
    <property type="entry name" value="DUF4398"/>
    <property type="match status" value="1"/>
</dbReference>
<dbReference type="InterPro" id="IPR025511">
    <property type="entry name" value="DUF4398"/>
</dbReference>
<accession>A0A560CJQ3</accession>
<evidence type="ECO:0000256" key="1">
    <source>
        <dbReference type="SAM" id="MobiDB-lite"/>
    </source>
</evidence>
<evidence type="ECO:0000256" key="2">
    <source>
        <dbReference type="SAM" id="SignalP"/>
    </source>
</evidence>
<dbReference type="PROSITE" id="PS51257">
    <property type="entry name" value="PROKAR_LIPOPROTEIN"/>
    <property type="match status" value="1"/>
</dbReference>
<feature type="compositionally biased region" description="Low complexity" evidence="1">
    <location>
        <begin position="130"/>
        <end position="152"/>
    </location>
</feature>
<feature type="signal peptide" evidence="2">
    <location>
        <begin position="1"/>
        <end position="32"/>
    </location>
</feature>
<reference evidence="4 5" key="1">
    <citation type="submission" date="2019-06" db="EMBL/GenBank/DDBJ databases">
        <title>Genomic Encyclopedia of Type Strains, Phase IV (KMG-V): Genome sequencing to study the core and pangenomes of soil and plant-associated prokaryotes.</title>
        <authorList>
            <person name="Whitman W."/>
        </authorList>
    </citation>
    <scope>NUCLEOTIDE SEQUENCE [LARGE SCALE GENOMIC DNA]</scope>
    <source>
        <strain evidence="4 5">BR 11650</strain>
    </source>
</reference>
<feature type="compositionally biased region" description="Low complexity" evidence="1">
    <location>
        <begin position="92"/>
        <end position="119"/>
    </location>
</feature>
<evidence type="ECO:0000313" key="4">
    <source>
        <dbReference type="EMBL" id="TWA85110.1"/>
    </source>
</evidence>
<dbReference type="Gene3D" id="1.20.1270.390">
    <property type="match status" value="1"/>
</dbReference>
<gene>
    <name evidence="4" type="ORF">FBZ83_104382</name>
</gene>
<dbReference type="AlphaFoldDB" id="A0A560CJQ3"/>
<sequence length="166" mass="16879">MNRNSISTLGWPRVGWRAATILSASLGLAACAGSVPPPTAQLGASAQAIQQAERAGALEHSPAEFQSAREKLAAADAAMREDERTKARRLAEQAQADAELATVRSQRATAQQAASAVRTLANPNSGVPNSGVPGRAPAASAAAPLAPSGMSGTSTWDSPRTLEGTP</sequence>
<keyword evidence="2" id="KW-0732">Signal</keyword>
<protein>
    <submittedName>
        <fullName evidence="4">Uncharacterized protein DUF4398</fullName>
    </submittedName>
</protein>
<feature type="region of interest" description="Disordered" evidence="1">
    <location>
        <begin position="55"/>
        <end position="166"/>
    </location>
</feature>